<dbReference type="InterPro" id="IPR038076">
    <property type="entry name" value="MgtE_N_sf"/>
</dbReference>
<dbReference type="RefSeq" id="WP_209808859.1">
    <property type="nucleotide sequence ID" value="NZ_JAGGKT010000001.1"/>
</dbReference>
<dbReference type="EMBL" id="JAGGKT010000001">
    <property type="protein sequence ID" value="MBP1930791.1"/>
    <property type="molecule type" value="Genomic_DNA"/>
</dbReference>
<dbReference type="Gene3D" id="1.25.60.10">
    <property type="entry name" value="MgtE N-terminal domain-like"/>
    <property type="match status" value="1"/>
</dbReference>
<sequence>MENTEEKYHTRLEWFFYMILLPLLFTAILTGILLQFLGYDLKGKLFEWGNTIPYVEKAIPGDPPPSEIKQVEQSSGTAKAEETSKQLQEMKQKLQEEMNKQASLKEEVAEKDQKIKELQQQVAQLQQKTTEQQTEQKQKAQRETSGVYASMSAGKAAPIIAEMPLEQAASLMKGMKQDQRGEILAKMEPDLAAKITSELLKTP</sequence>
<evidence type="ECO:0000256" key="1">
    <source>
        <dbReference type="SAM" id="MobiDB-lite"/>
    </source>
</evidence>
<feature type="compositionally biased region" description="Basic and acidic residues" evidence="1">
    <location>
        <begin position="79"/>
        <end position="108"/>
    </location>
</feature>
<feature type="domain" description="Magnesium transporter MgtE intracellular" evidence="3">
    <location>
        <begin position="146"/>
        <end position="196"/>
    </location>
</feature>
<feature type="region of interest" description="Disordered" evidence="1">
    <location>
        <begin position="59"/>
        <end position="108"/>
    </location>
</feature>
<name>A0ABS4GKJ6_9BACL</name>
<keyword evidence="2" id="KW-0812">Transmembrane</keyword>
<organism evidence="4 5">
    <name type="scientific">Ammoniphilus resinae</name>
    <dbReference type="NCBI Taxonomy" id="861532"/>
    <lineage>
        <taxon>Bacteria</taxon>
        <taxon>Bacillati</taxon>
        <taxon>Bacillota</taxon>
        <taxon>Bacilli</taxon>
        <taxon>Bacillales</taxon>
        <taxon>Paenibacillaceae</taxon>
        <taxon>Aneurinibacillus group</taxon>
        <taxon>Ammoniphilus</taxon>
    </lineage>
</organism>
<keyword evidence="4" id="KW-0969">Cilium</keyword>
<comment type="caution">
    <text evidence="4">The sequence shown here is derived from an EMBL/GenBank/DDBJ whole genome shotgun (WGS) entry which is preliminary data.</text>
</comment>
<dbReference type="InterPro" id="IPR006668">
    <property type="entry name" value="Mg_transptr_MgtE_intracell_dom"/>
</dbReference>
<evidence type="ECO:0000259" key="3">
    <source>
        <dbReference type="Pfam" id="PF03448"/>
    </source>
</evidence>
<dbReference type="SUPFAM" id="SSF158791">
    <property type="entry name" value="MgtE N-terminal domain-like"/>
    <property type="match status" value="1"/>
</dbReference>
<dbReference type="Pfam" id="PF03448">
    <property type="entry name" value="MgtE_N"/>
    <property type="match status" value="1"/>
</dbReference>
<keyword evidence="5" id="KW-1185">Reference proteome</keyword>
<protein>
    <submittedName>
        <fullName evidence="4">Flagellar motility protein MotE (MotC chaperone)</fullName>
    </submittedName>
</protein>
<evidence type="ECO:0000313" key="4">
    <source>
        <dbReference type="EMBL" id="MBP1930791.1"/>
    </source>
</evidence>
<proteinExistence type="predicted"/>
<gene>
    <name evidence="4" type="ORF">J2Z37_000778</name>
</gene>
<dbReference type="Proteomes" id="UP001519343">
    <property type="component" value="Unassembled WGS sequence"/>
</dbReference>
<keyword evidence="4" id="KW-0966">Cell projection</keyword>
<accession>A0ABS4GKJ6</accession>
<evidence type="ECO:0000256" key="2">
    <source>
        <dbReference type="SAM" id="Phobius"/>
    </source>
</evidence>
<reference evidence="4 5" key="1">
    <citation type="submission" date="2021-03" db="EMBL/GenBank/DDBJ databases">
        <title>Genomic Encyclopedia of Type Strains, Phase IV (KMG-IV): sequencing the most valuable type-strain genomes for metagenomic binning, comparative biology and taxonomic classification.</title>
        <authorList>
            <person name="Goeker M."/>
        </authorList>
    </citation>
    <scope>NUCLEOTIDE SEQUENCE [LARGE SCALE GENOMIC DNA]</scope>
    <source>
        <strain evidence="4 5">DSM 24738</strain>
    </source>
</reference>
<feature type="transmembrane region" description="Helical" evidence="2">
    <location>
        <begin position="14"/>
        <end position="37"/>
    </location>
</feature>
<evidence type="ECO:0000313" key="5">
    <source>
        <dbReference type="Proteomes" id="UP001519343"/>
    </source>
</evidence>
<keyword evidence="2" id="KW-0472">Membrane</keyword>
<keyword evidence="4" id="KW-0282">Flagellum</keyword>
<keyword evidence="2" id="KW-1133">Transmembrane helix</keyword>